<keyword evidence="2" id="KW-1185">Reference proteome</keyword>
<protein>
    <submittedName>
        <fullName evidence="1">Uncharacterized protein</fullName>
    </submittedName>
</protein>
<evidence type="ECO:0000313" key="1">
    <source>
        <dbReference type="EMBL" id="OEH86051.1"/>
    </source>
</evidence>
<dbReference type="OrthoDB" id="2469332at2"/>
<accession>A0A1E5L7E0</accession>
<reference evidence="1 2" key="1">
    <citation type="submission" date="2016-09" db="EMBL/GenBank/DDBJ databases">
        <title>Desulfuribacillus arsenicus sp. nov., an obligately anaerobic, dissimilatory arsenic- and antimonate-reducing bacterium isolated from anoxic sediments.</title>
        <authorList>
            <person name="Abin C.A."/>
            <person name="Hollibaugh J.T."/>
        </authorList>
    </citation>
    <scope>NUCLEOTIDE SEQUENCE [LARGE SCALE GENOMIC DNA]</scope>
    <source>
        <strain evidence="1 2">MLFW-2</strain>
    </source>
</reference>
<dbReference type="RefSeq" id="WP_069701573.1">
    <property type="nucleotide sequence ID" value="NZ_MJAT01000008.1"/>
</dbReference>
<dbReference type="Proteomes" id="UP000095255">
    <property type="component" value="Unassembled WGS sequence"/>
</dbReference>
<sequence>MSFLQTTYNRACRRMLNRYPSKLNFSIKIPRLFLLEKSRTWTKSENELMEYLYTVCDPSTGIVQNYEHYKTALSFNMPIESYMRAFRKLADKDEFTYIDSKKTIFLKDYQKMHLTNPIHHKDLPLEEQKNLGGYITVSIKPIISGINRLIRPRAKRILLYLLARIGKRKESLKFDQKKLCEIFGLMPCELNSYIYELIHVKAVHGEFNDAKKQWEFALGDSVVDKNEDTLSFLMDLKNTAPDIISSLTSQILKMLIMYQFTTKFKISEAMTIVNLACVYGVSAIDDIMFRLRSKIDYEKEWPKNIIGYITNAAKRNTNTAAQLT</sequence>
<comment type="caution">
    <text evidence="1">The sequence shown here is derived from an EMBL/GenBank/DDBJ whole genome shotgun (WGS) entry which is preliminary data.</text>
</comment>
<dbReference type="EMBL" id="MJAT01000008">
    <property type="protein sequence ID" value="OEH86051.1"/>
    <property type="molecule type" value="Genomic_DNA"/>
</dbReference>
<dbReference type="AlphaFoldDB" id="A0A1E5L7E0"/>
<proteinExistence type="predicted"/>
<evidence type="ECO:0000313" key="2">
    <source>
        <dbReference type="Proteomes" id="UP000095255"/>
    </source>
</evidence>
<dbReference type="STRING" id="1390249.BHU72_14570"/>
<name>A0A1E5L7E0_9FIRM</name>
<gene>
    <name evidence="1" type="ORF">BHU72_14570</name>
</gene>
<organism evidence="1 2">
    <name type="scientific">Desulfuribacillus stibiiarsenatis</name>
    <dbReference type="NCBI Taxonomy" id="1390249"/>
    <lineage>
        <taxon>Bacteria</taxon>
        <taxon>Bacillati</taxon>
        <taxon>Bacillota</taxon>
        <taxon>Desulfuribacillia</taxon>
        <taxon>Desulfuribacillales</taxon>
        <taxon>Desulfuribacillaceae</taxon>
        <taxon>Desulfuribacillus</taxon>
    </lineage>
</organism>